<accession>A0A0L0F2Z1</accession>
<keyword evidence="2" id="KW-1185">Reference proteome</keyword>
<reference evidence="1 2" key="1">
    <citation type="submission" date="2011-02" db="EMBL/GenBank/DDBJ databases">
        <title>The Genome Sequence of Sphaeroforma arctica JP610.</title>
        <authorList>
            <consortium name="The Broad Institute Genome Sequencing Platform"/>
            <person name="Russ C."/>
            <person name="Cuomo C."/>
            <person name="Young S.K."/>
            <person name="Zeng Q."/>
            <person name="Gargeya S."/>
            <person name="Alvarado L."/>
            <person name="Berlin A."/>
            <person name="Chapman S.B."/>
            <person name="Chen Z."/>
            <person name="Freedman E."/>
            <person name="Gellesch M."/>
            <person name="Goldberg J."/>
            <person name="Griggs A."/>
            <person name="Gujja S."/>
            <person name="Heilman E."/>
            <person name="Heiman D."/>
            <person name="Howarth C."/>
            <person name="Mehta T."/>
            <person name="Neiman D."/>
            <person name="Pearson M."/>
            <person name="Roberts A."/>
            <person name="Saif S."/>
            <person name="Shea T."/>
            <person name="Shenoy N."/>
            <person name="Sisk P."/>
            <person name="Stolte C."/>
            <person name="Sykes S."/>
            <person name="White J."/>
            <person name="Yandava C."/>
            <person name="Burger G."/>
            <person name="Gray M.W."/>
            <person name="Holland P.W.H."/>
            <person name="King N."/>
            <person name="Lang F.B.F."/>
            <person name="Roger A.J."/>
            <person name="Ruiz-Trillo I."/>
            <person name="Haas B."/>
            <person name="Nusbaum C."/>
            <person name="Birren B."/>
        </authorList>
    </citation>
    <scope>NUCLEOTIDE SEQUENCE [LARGE SCALE GENOMIC DNA]</scope>
    <source>
        <strain evidence="1 2">JP610</strain>
    </source>
</reference>
<dbReference type="EMBL" id="KQ249592">
    <property type="protein sequence ID" value="KNC71065.1"/>
    <property type="molecule type" value="Genomic_DNA"/>
</dbReference>
<dbReference type="AlphaFoldDB" id="A0A0L0F2Z1"/>
<proteinExistence type="predicted"/>
<dbReference type="Proteomes" id="UP000054560">
    <property type="component" value="Unassembled WGS sequence"/>
</dbReference>
<gene>
    <name evidence="1" type="ORF">SARC_16401</name>
</gene>
<organism evidence="1 2">
    <name type="scientific">Sphaeroforma arctica JP610</name>
    <dbReference type="NCBI Taxonomy" id="667725"/>
    <lineage>
        <taxon>Eukaryota</taxon>
        <taxon>Ichthyosporea</taxon>
        <taxon>Ichthyophonida</taxon>
        <taxon>Sphaeroforma</taxon>
    </lineage>
</organism>
<sequence>VAIKNEKLKDSGSTFVKGFYRVLAKMAGAATEQAHMPSESVNKGVLIDPSAGETLAVLDAHMKMTT</sequence>
<feature type="non-terminal residue" evidence="1">
    <location>
        <position position="1"/>
    </location>
</feature>
<evidence type="ECO:0000313" key="2">
    <source>
        <dbReference type="Proteomes" id="UP000054560"/>
    </source>
</evidence>
<dbReference type="GeneID" id="25916905"/>
<protein>
    <submittedName>
        <fullName evidence="1">Uncharacterized protein</fullName>
    </submittedName>
</protein>
<feature type="non-terminal residue" evidence="1">
    <location>
        <position position="66"/>
    </location>
</feature>
<dbReference type="RefSeq" id="XP_014144967.1">
    <property type="nucleotide sequence ID" value="XM_014289492.1"/>
</dbReference>
<name>A0A0L0F2Z1_9EUKA</name>
<evidence type="ECO:0000313" key="1">
    <source>
        <dbReference type="EMBL" id="KNC71065.1"/>
    </source>
</evidence>